<dbReference type="EMBL" id="CAJOBH010128901">
    <property type="protein sequence ID" value="CAF4747658.1"/>
    <property type="molecule type" value="Genomic_DNA"/>
</dbReference>
<reference evidence="1" key="1">
    <citation type="submission" date="2021-02" db="EMBL/GenBank/DDBJ databases">
        <authorList>
            <person name="Nowell W R."/>
        </authorList>
    </citation>
    <scope>NUCLEOTIDE SEQUENCE</scope>
</reference>
<dbReference type="AlphaFoldDB" id="A0A8S3AH26"/>
<evidence type="ECO:0000313" key="2">
    <source>
        <dbReference type="EMBL" id="CAF4747658.1"/>
    </source>
</evidence>
<gene>
    <name evidence="2" type="ORF">BYL167_LOCUS45965</name>
    <name evidence="1" type="ORF">GIL414_LOCUS44188</name>
</gene>
<protein>
    <submittedName>
        <fullName evidence="1">Uncharacterized protein</fullName>
    </submittedName>
</protein>
<name>A0A8S3AH26_9BILA</name>
<proteinExistence type="predicted"/>
<dbReference type="Proteomes" id="UP000681967">
    <property type="component" value="Unassembled WGS sequence"/>
</dbReference>
<sequence length="51" mass="5905">HSRRRTEKIPEEIATTISQLVIDIQYQQTTSLADVNARSAATEEECRFRLQ</sequence>
<evidence type="ECO:0000313" key="1">
    <source>
        <dbReference type="EMBL" id="CAF4729083.1"/>
    </source>
</evidence>
<accession>A0A8S3AH26</accession>
<comment type="caution">
    <text evidence="1">The sequence shown here is derived from an EMBL/GenBank/DDBJ whole genome shotgun (WGS) entry which is preliminary data.</text>
</comment>
<dbReference type="EMBL" id="CAJOBJ010132754">
    <property type="protein sequence ID" value="CAF4729083.1"/>
    <property type="molecule type" value="Genomic_DNA"/>
</dbReference>
<organism evidence="1 3">
    <name type="scientific">Rotaria magnacalcarata</name>
    <dbReference type="NCBI Taxonomy" id="392030"/>
    <lineage>
        <taxon>Eukaryota</taxon>
        <taxon>Metazoa</taxon>
        <taxon>Spiralia</taxon>
        <taxon>Gnathifera</taxon>
        <taxon>Rotifera</taxon>
        <taxon>Eurotatoria</taxon>
        <taxon>Bdelloidea</taxon>
        <taxon>Philodinida</taxon>
        <taxon>Philodinidae</taxon>
        <taxon>Rotaria</taxon>
    </lineage>
</organism>
<feature type="non-terminal residue" evidence="1">
    <location>
        <position position="1"/>
    </location>
</feature>
<dbReference type="Proteomes" id="UP000681720">
    <property type="component" value="Unassembled WGS sequence"/>
</dbReference>
<evidence type="ECO:0000313" key="3">
    <source>
        <dbReference type="Proteomes" id="UP000681720"/>
    </source>
</evidence>